<sequence>MGKIKKTYSQEFKLEIVKMYLEEGKTSYQLSKNLNLDAKMIRRWVHAFREEGITALSERRGGKTGAGKGRPRTKELSLEEEVARLRMENAFLKKLREFQRR</sequence>
<dbReference type="InterPro" id="IPR036388">
    <property type="entry name" value="WH-like_DNA-bd_sf"/>
</dbReference>
<evidence type="ECO:0000313" key="2">
    <source>
        <dbReference type="EMBL" id="MDQ0493869.1"/>
    </source>
</evidence>
<protein>
    <submittedName>
        <fullName evidence="2">Transposase</fullName>
    </submittedName>
</protein>
<name>A0ABU0L0I7_9BACL</name>
<reference evidence="2 3" key="1">
    <citation type="submission" date="2023-07" db="EMBL/GenBank/DDBJ databases">
        <title>Genomic Encyclopedia of Type Strains, Phase IV (KMG-IV): sequencing the most valuable type-strain genomes for metagenomic binning, comparative biology and taxonomic classification.</title>
        <authorList>
            <person name="Goeker M."/>
        </authorList>
    </citation>
    <scope>NUCLEOTIDE SEQUENCE [LARGE SCALE GENOMIC DNA]</scope>
    <source>
        <strain evidence="2 3">DSM 14914</strain>
    </source>
</reference>
<dbReference type="InterPro" id="IPR002514">
    <property type="entry name" value="Transposase_8"/>
</dbReference>
<feature type="region of interest" description="Disordered" evidence="1">
    <location>
        <begin position="56"/>
        <end position="75"/>
    </location>
</feature>
<proteinExistence type="predicted"/>
<dbReference type="EMBL" id="JAUSWA010000010">
    <property type="protein sequence ID" value="MDQ0493869.1"/>
    <property type="molecule type" value="Genomic_DNA"/>
</dbReference>
<gene>
    <name evidence="2" type="ORF">QOZ95_002032</name>
</gene>
<dbReference type="PANTHER" id="PTHR33795">
    <property type="entry name" value="INSERTION ELEMENT IS150 PROTEIN INSJ"/>
    <property type="match status" value="1"/>
</dbReference>
<comment type="caution">
    <text evidence="2">The sequence shown here is derived from an EMBL/GenBank/DDBJ whole genome shotgun (WGS) entry which is preliminary data.</text>
</comment>
<dbReference type="PANTHER" id="PTHR33795:SF1">
    <property type="entry name" value="INSERTION ELEMENT IS150 PROTEIN INSJ"/>
    <property type="match status" value="1"/>
</dbReference>
<keyword evidence="3" id="KW-1185">Reference proteome</keyword>
<evidence type="ECO:0000256" key="1">
    <source>
        <dbReference type="SAM" id="MobiDB-lite"/>
    </source>
</evidence>
<dbReference type="Proteomes" id="UP001242811">
    <property type="component" value="Unassembled WGS sequence"/>
</dbReference>
<evidence type="ECO:0000313" key="3">
    <source>
        <dbReference type="Proteomes" id="UP001242811"/>
    </source>
</evidence>
<dbReference type="Pfam" id="PF01527">
    <property type="entry name" value="HTH_Tnp_1"/>
    <property type="match status" value="1"/>
</dbReference>
<organism evidence="2 3">
    <name type="scientific">Paenibacillus brasilensis</name>
    <dbReference type="NCBI Taxonomy" id="128574"/>
    <lineage>
        <taxon>Bacteria</taxon>
        <taxon>Bacillati</taxon>
        <taxon>Bacillota</taxon>
        <taxon>Bacilli</taxon>
        <taxon>Bacillales</taxon>
        <taxon>Paenibacillaceae</taxon>
        <taxon>Paenibacillus</taxon>
    </lineage>
</organism>
<dbReference type="InterPro" id="IPR009057">
    <property type="entry name" value="Homeodomain-like_sf"/>
</dbReference>
<dbReference type="SUPFAM" id="SSF46689">
    <property type="entry name" value="Homeodomain-like"/>
    <property type="match status" value="1"/>
</dbReference>
<dbReference type="Gene3D" id="1.10.10.10">
    <property type="entry name" value="Winged helix-like DNA-binding domain superfamily/Winged helix DNA-binding domain"/>
    <property type="match status" value="1"/>
</dbReference>
<dbReference type="InterPro" id="IPR052057">
    <property type="entry name" value="IS150/IS1296_orfA-like"/>
</dbReference>
<dbReference type="RefSeq" id="WP_152380696.1">
    <property type="nucleotide sequence ID" value="NZ_CP045298.1"/>
</dbReference>
<accession>A0ABU0L0I7</accession>